<evidence type="ECO:0000259" key="4">
    <source>
        <dbReference type="PROSITE" id="PS50010"/>
    </source>
</evidence>
<dbReference type="PANTHER" id="PTHR45834">
    <property type="entry name" value="RHO GUANINE NUCLEOTIDE EXCHANGE FACTOR 9-RELATED"/>
    <property type="match status" value="1"/>
</dbReference>
<feature type="region of interest" description="Disordered" evidence="2">
    <location>
        <begin position="1"/>
        <end position="219"/>
    </location>
</feature>
<sequence>MISKDNKDVEEDVVKEQQQPQQTPDTSVTELKEDLTDRDSTDTKLSKRDLKKIEKEKIKEDKEKEKKQKEEQKQKEKEDKEKREREEKERKLKEKEEKEKAKEEKKSKVLSPKLSKQIIQKTFSQENLSLDSPSSKPSSPLTIVSNLGDDNQLKPVTKSDSSSSLDIIKEEPIEDTKSSSSLSPSPSPITTKLSDDQLISSPPTSPSPTNKSSTPGSSSKDVVIKVTRAFAAVVHQNVLPEEGENKMRNKVINEIINTEKDYISDLNIIINVIYQPLKELKIITDKDLSTIFSNIQLLLNVNKEFLIDVEKAANENQGASIGPCFKFFAEYLKIYSSYCANQKTSSDHITHCSKKFPAFKQFLDEKHASPECRQCPLDSFLIKPIQRLCKYPLLLRELIKNSNEKHSDIVPLEEAYTKIQTVVLSVNESKRKAEVLQKMYKIHEKLETQEKFDFLTPTRYLIREDTLKELTEEKDKVSGKMHYYLFNDIIMRTKKDKKSIKLETLFLIASTKVNSEENRQSTFCNTFELQQLGSAGRKFTLVCDSYEQKMEWINDIEELIRPYEEESMREYEKLLDETFLYKRSTIATTSPTTTPESPKSLARSATASTLQSKTSSSQLSKPLPPPPPVPNKPLPPQPSSTQTETTVQQNIPTSPNPVSTFKKKPPPPPTTSTSTTSTTSTVDLSTVANITPPVIPVIAKPKPVGTRRIISAQIPHSNQDDNPSSISSPVPSSTSVNQNNNSNFKNRISLQVPNSPSSSTTTTTTSSTPTSGDSLNKYQFQPITKSDSNPSLVNPTTTTPHPTKSGRPLPIPKPSPTTDESPTSTNLVSSPPTTNVINSKNNSNQVPSTMPKFPSMANMKSYALNNNDNRKSVSTFTPSKARDLVEENNSKPISKDDLSIKPSSTNSPPIPPKINRIMPLPPTSSGTVSPSTQTDSNTNNRDSRQMPKPLPTIPPVVPPSVPKRNSVIPNQR</sequence>
<feature type="region of interest" description="Disordered" evidence="2">
    <location>
        <begin position="586"/>
        <end position="680"/>
    </location>
</feature>
<feature type="compositionally biased region" description="Low complexity" evidence="2">
    <location>
        <begin position="639"/>
        <end position="649"/>
    </location>
</feature>
<feature type="compositionally biased region" description="Polar residues" evidence="2">
    <location>
        <begin position="772"/>
        <end position="802"/>
    </location>
</feature>
<feature type="compositionally biased region" description="Low complexity" evidence="2">
    <location>
        <begin position="722"/>
        <end position="743"/>
    </location>
</feature>
<dbReference type="Pfam" id="PF22697">
    <property type="entry name" value="SOS1_NGEF_PH"/>
    <property type="match status" value="1"/>
</dbReference>
<dbReference type="InterPro" id="IPR053086">
    <property type="entry name" value="RhoGEF_domain"/>
</dbReference>
<dbReference type="OrthoDB" id="20453at2759"/>
<feature type="compositionally biased region" description="Pro residues" evidence="2">
    <location>
        <begin position="948"/>
        <end position="961"/>
    </location>
</feature>
<dbReference type="CDD" id="cd00160">
    <property type="entry name" value="RhoGEF"/>
    <property type="match status" value="1"/>
</dbReference>
<feature type="region of interest" description="Disordered" evidence="2">
    <location>
        <begin position="713"/>
        <end position="972"/>
    </location>
</feature>
<comment type="caution">
    <text evidence="5">The sequence shown here is derived from an EMBL/GenBank/DDBJ whole genome shotgun (WGS) entry which is preliminary data.</text>
</comment>
<evidence type="ECO:0000313" key="5">
    <source>
        <dbReference type="EMBL" id="KYQ89024.1"/>
    </source>
</evidence>
<evidence type="ECO:0000256" key="2">
    <source>
        <dbReference type="SAM" id="MobiDB-lite"/>
    </source>
</evidence>
<keyword evidence="6" id="KW-1185">Reference proteome</keyword>
<feature type="compositionally biased region" description="Low complexity" evidence="2">
    <location>
        <begin position="178"/>
        <end position="192"/>
    </location>
</feature>
<feature type="compositionally biased region" description="Low complexity" evidence="2">
    <location>
        <begin position="923"/>
        <end position="934"/>
    </location>
</feature>
<accession>A0A151Z5E8</accession>
<dbReference type="PROSITE" id="PS00741">
    <property type="entry name" value="DH_1"/>
    <property type="match status" value="1"/>
</dbReference>
<dbReference type="InParanoid" id="A0A151Z5E8"/>
<name>A0A151Z5E8_TIELA</name>
<feature type="compositionally biased region" description="Basic and acidic residues" evidence="2">
    <location>
        <begin position="167"/>
        <end position="177"/>
    </location>
</feature>
<feature type="compositionally biased region" description="Low complexity" evidence="2">
    <location>
        <begin position="207"/>
        <end position="219"/>
    </location>
</feature>
<feature type="compositionally biased region" description="Basic and acidic residues" evidence="2">
    <location>
        <begin position="30"/>
        <end position="107"/>
    </location>
</feature>
<gene>
    <name evidence="5" type="ORF">DLAC_10245</name>
</gene>
<feature type="domain" description="PH" evidence="3">
    <location>
        <begin position="460"/>
        <end position="561"/>
    </location>
</feature>
<organism evidence="5 6">
    <name type="scientific">Tieghemostelium lacteum</name>
    <name type="common">Slime mold</name>
    <name type="synonym">Dictyostelium lacteum</name>
    <dbReference type="NCBI Taxonomy" id="361077"/>
    <lineage>
        <taxon>Eukaryota</taxon>
        <taxon>Amoebozoa</taxon>
        <taxon>Evosea</taxon>
        <taxon>Eumycetozoa</taxon>
        <taxon>Dictyostelia</taxon>
        <taxon>Dictyosteliales</taxon>
        <taxon>Raperosteliaceae</taxon>
        <taxon>Tieghemostelium</taxon>
    </lineage>
</organism>
<dbReference type="STRING" id="361077.A0A151Z5E8"/>
<proteinExistence type="predicted"/>
<dbReference type="InterPro" id="IPR000219">
    <property type="entry name" value="DH_dom"/>
</dbReference>
<feature type="compositionally biased region" description="Polar residues" evidence="2">
    <location>
        <begin position="826"/>
        <end position="848"/>
    </location>
</feature>
<dbReference type="GO" id="GO:0035556">
    <property type="term" value="P:intracellular signal transduction"/>
    <property type="evidence" value="ECO:0007669"/>
    <property type="project" value="InterPro"/>
</dbReference>
<dbReference type="FunCoup" id="A0A151Z5E8">
    <property type="interactions" value="98"/>
</dbReference>
<dbReference type="InterPro" id="IPR001849">
    <property type="entry name" value="PH_domain"/>
</dbReference>
<dbReference type="AlphaFoldDB" id="A0A151Z5E8"/>
<evidence type="ECO:0000259" key="3">
    <source>
        <dbReference type="PROSITE" id="PS50003"/>
    </source>
</evidence>
<feature type="compositionally biased region" description="Low complexity" evidence="2">
    <location>
        <begin position="608"/>
        <end position="621"/>
    </location>
</feature>
<dbReference type="Gene3D" id="2.30.29.30">
    <property type="entry name" value="Pleckstrin-homology domain (PH domain)/Phosphotyrosine-binding domain (PTB)"/>
    <property type="match status" value="1"/>
</dbReference>
<dbReference type="Proteomes" id="UP000076078">
    <property type="component" value="Unassembled WGS sequence"/>
</dbReference>
<dbReference type="GO" id="GO:0005829">
    <property type="term" value="C:cytosol"/>
    <property type="evidence" value="ECO:0007669"/>
    <property type="project" value="TreeGrafter"/>
</dbReference>
<feature type="compositionally biased region" description="Basic and acidic residues" evidence="2">
    <location>
        <begin position="880"/>
        <end position="899"/>
    </location>
</feature>
<feature type="compositionally biased region" description="Polar residues" evidence="2">
    <location>
        <begin position="117"/>
        <end position="127"/>
    </location>
</feature>
<evidence type="ECO:0000313" key="6">
    <source>
        <dbReference type="Proteomes" id="UP000076078"/>
    </source>
</evidence>
<dbReference type="SMART" id="SM00233">
    <property type="entry name" value="PH"/>
    <property type="match status" value="1"/>
</dbReference>
<feature type="compositionally biased region" description="Basic and acidic residues" evidence="2">
    <location>
        <begin position="1"/>
        <end position="15"/>
    </location>
</feature>
<evidence type="ECO:0000256" key="1">
    <source>
        <dbReference type="ARBA" id="ARBA00022658"/>
    </source>
</evidence>
<dbReference type="OMA" id="NEWICPE"/>
<dbReference type="PROSITE" id="PS50010">
    <property type="entry name" value="DH_2"/>
    <property type="match status" value="1"/>
</dbReference>
<dbReference type="GO" id="GO:0005085">
    <property type="term" value="F:guanyl-nucleotide exchange factor activity"/>
    <property type="evidence" value="ECO:0007669"/>
    <property type="project" value="UniProtKB-KW"/>
</dbReference>
<dbReference type="InterPro" id="IPR001331">
    <property type="entry name" value="GDS_CDC24_CS"/>
</dbReference>
<dbReference type="Pfam" id="PF00621">
    <property type="entry name" value="RhoGEF"/>
    <property type="match status" value="1"/>
</dbReference>
<feature type="compositionally biased region" description="Polar residues" evidence="2">
    <location>
        <begin position="744"/>
        <end position="754"/>
    </location>
</feature>
<feature type="compositionally biased region" description="Low complexity" evidence="2">
    <location>
        <begin position="816"/>
        <end position="825"/>
    </location>
</feature>
<dbReference type="InterPro" id="IPR055251">
    <property type="entry name" value="SOS1_NGEF_PH"/>
</dbReference>
<dbReference type="EMBL" id="LODT01000042">
    <property type="protein sequence ID" value="KYQ89024.1"/>
    <property type="molecule type" value="Genomic_DNA"/>
</dbReference>
<protein>
    <submittedName>
        <fullName evidence="5">Pleckstrin (PH) domain-containing protein</fullName>
    </submittedName>
</protein>
<feature type="compositionally biased region" description="Low complexity" evidence="2">
    <location>
        <begin position="755"/>
        <end position="771"/>
    </location>
</feature>
<feature type="compositionally biased region" description="Low complexity" evidence="2">
    <location>
        <begin position="128"/>
        <end position="141"/>
    </location>
</feature>
<dbReference type="Gene3D" id="1.20.900.10">
    <property type="entry name" value="Dbl homology (DH) domain"/>
    <property type="match status" value="1"/>
</dbReference>
<dbReference type="SUPFAM" id="SSF48065">
    <property type="entry name" value="DBL homology domain (DH-domain)"/>
    <property type="match status" value="1"/>
</dbReference>
<feature type="compositionally biased region" description="Polar residues" evidence="2">
    <location>
        <begin position="16"/>
        <end position="29"/>
    </location>
</feature>
<dbReference type="InterPro" id="IPR011993">
    <property type="entry name" value="PH-like_dom_sf"/>
</dbReference>
<feature type="compositionally biased region" description="Pro residues" evidence="2">
    <location>
        <begin position="622"/>
        <end position="638"/>
    </location>
</feature>
<dbReference type="SMART" id="SM00325">
    <property type="entry name" value="RhoGEF"/>
    <property type="match status" value="1"/>
</dbReference>
<dbReference type="InterPro" id="IPR035899">
    <property type="entry name" value="DBL_dom_sf"/>
</dbReference>
<dbReference type="SUPFAM" id="SSF50729">
    <property type="entry name" value="PH domain-like"/>
    <property type="match status" value="1"/>
</dbReference>
<reference evidence="5 6" key="1">
    <citation type="submission" date="2015-12" db="EMBL/GenBank/DDBJ databases">
        <title>Dictyostelia acquired genes for synthesis and detection of signals that induce cell-type specialization by lateral gene transfer from prokaryotes.</title>
        <authorList>
            <person name="Gloeckner G."/>
            <person name="Schaap P."/>
        </authorList>
    </citation>
    <scope>NUCLEOTIDE SEQUENCE [LARGE SCALE GENOMIC DNA]</scope>
    <source>
        <strain evidence="5 6">TK</strain>
    </source>
</reference>
<feature type="domain" description="DH" evidence="4">
    <location>
        <begin position="247"/>
        <end position="429"/>
    </location>
</feature>
<dbReference type="PANTHER" id="PTHR45834:SF9">
    <property type="entry name" value="PLECKSTRIN DOMAIN-CONTAINING PROTEIN"/>
    <property type="match status" value="1"/>
</dbReference>
<keyword evidence="1" id="KW-0344">Guanine-nucleotide releasing factor</keyword>
<feature type="compositionally biased region" description="Polar residues" evidence="2">
    <location>
        <begin position="863"/>
        <end position="878"/>
    </location>
</feature>
<feature type="compositionally biased region" description="Low complexity" evidence="2">
    <location>
        <begin position="671"/>
        <end position="680"/>
    </location>
</feature>
<dbReference type="PROSITE" id="PS50003">
    <property type="entry name" value="PH_DOMAIN"/>
    <property type="match status" value="1"/>
</dbReference>
<feature type="compositionally biased region" description="Low complexity" evidence="2">
    <location>
        <begin position="586"/>
        <end position="598"/>
    </location>
</feature>